<dbReference type="AlphaFoldDB" id="A0A914QI25"/>
<reference evidence="3" key="1">
    <citation type="submission" date="2022-11" db="UniProtKB">
        <authorList>
            <consortium name="WormBaseParasite"/>
        </authorList>
    </citation>
    <scope>IDENTIFICATION</scope>
</reference>
<accession>A0A914QI25</accession>
<evidence type="ECO:0000313" key="2">
    <source>
        <dbReference type="Proteomes" id="UP000887578"/>
    </source>
</evidence>
<evidence type="ECO:0000256" key="1">
    <source>
        <dbReference type="SAM" id="MobiDB-lite"/>
    </source>
</evidence>
<proteinExistence type="predicted"/>
<organism evidence="2 3">
    <name type="scientific">Panagrolaimus davidi</name>
    <dbReference type="NCBI Taxonomy" id="227884"/>
    <lineage>
        <taxon>Eukaryota</taxon>
        <taxon>Metazoa</taxon>
        <taxon>Ecdysozoa</taxon>
        <taxon>Nematoda</taxon>
        <taxon>Chromadorea</taxon>
        <taxon>Rhabditida</taxon>
        <taxon>Tylenchina</taxon>
        <taxon>Panagrolaimomorpha</taxon>
        <taxon>Panagrolaimoidea</taxon>
        <taxon>Panagrolaimidae</taxon>
        <taxon>Panagrolaimus</taxon>
    </lineage>
</organism>
<feature type="compositionally biased region" description="Low complexity" evidence="1">
    <location>
        <begin position="61"/>
        <end position="71"/>
    </location>
</feature>
<feature type="region of interest" description="Disordered" evidence="1">
    <location>
        <begin position="52"/>
        <end position="71"/>
    </location>
</feature>
<keyword evidence="2" id="KW-1185">Reference proteome</keyword>
<sequence length="198" mass="22526">MPKASENYVEAAPPINPDAAFSVHRNVNLVEEYEDYLRLEEYGEQIMKNYHEKHSAEEESSAGANESSKNVKNVAKRKNNVRFFLSKTTFACPVFLSCCSGSQTTNDEDCYSKIGKEDEDYQMVIEDDPNYKKEVIDESLVKKQKQANKTFLQKFLDGLRGTQFGGAGPGVLTTDGKRLLIARIYYRNFDIFNDSCRT</sequence>
<name>A0A914QI25_9BILA</name>
<dbReference type="WBParaSite" id="PDA_v2.g31593.t1">
    <property type="protein sequence ID" value="PDA_v2.g31593.t1"/>
    <property type="gene ID" value="PDA_v2.g31593"/>
</dbReference>
<dbReference type="Proteomes" id="UP000887578">
    <property type="component" value="Unplaced"/>
</dbReference>
<evidence type="ECO:0000313" key="3">
    <source>
        <dbReference type="WBParaSite" id="PDA_v2.g31593.t1"/>
    </source>
</evidence>
<protein>
    <submittedName>
        <fullName evidence="3">Uncharacterized protein</fullName>
    </submittedName>
</protein>